<name>A0A0C2A516_9BACT</name>
<dbReference type="InterPro" id="IPR032710">
    <property type="entry name" value="NTF2-like_dom_sf"/>
</dbReference>
<dbReference type="EMBL" id="JMCC02000010">
    <property type="protein sequence ID" value="KIG18508.1"/>
    <property type="molecule type" value="Genomic_DNA"/>
</dbReference>
<dbReference type="AlphaFoldDB" id="A0A0C2A516"/>
<dbReference type="Pfam" id="PF13577">
    <property type="entry name" value="SnoaL_4"/>
    <property type="match status" value="1"/>
</dbReference>
<proteinExistence type="predicted"/>
<sequence length="152" mass="16847">MPNPNNDTHRIRNLEARQALEQLKAHYARNSDAVFNTPGAASAIALADLFTEDGVLDLGPYGKYEGRAALLNAFENLLPQGTRWSTHYMMNPLIDVQGQHATGSWYYLIRMLPAGPDATVVELSGSYDDIYRHTPGGWKIKQSISGFFIPPV</sequence>
<dbReference type="Gene3D" id="3.10.450.50">
    <property type="match status" value="1"/>
</dbReference>
<organism evidence="2 3">
    <name type="scientific">Enhygromyxa salina</name>
    <dbReference type="NCBI Taxonomy" id="215803"/>
    <lineage>
        <taxon>Bacteria</taxon>
        <taxon>Pseudomonadati</taxon>
        <taxon>Myxococcota</taxon>
        <taxon>Polyangia</taxon>
        <taxon>Nannocystales</taxon>
        <taxon>Nannocystaceae</taxon>
        <taxon>Enhygromyxa</taxon>
    </lineage>
</organism>
<feature type="domain" description="SnoaL-like" evidence="1">
    <location>
        <begin position="13"/>
        <end position="141"/>
    </location>
</feature>
<evidence type="ECO:0000259" key="1">
    <source>
        <dbReference type="Pfam" id="PF13577"/>
    </source>
</evidence>
<reference evidence="2 3" key="1">
    <citation type="submission" date="2014-12" db="EMBL/GenBank/DDBJ databases">
        <title>Genome assembly of Enhygromyxa salina DSM 15201.</title>
        <authorList>
            <person name="Sharma G."/>
            <person name="Subramanian S."/>
        </authorList>
    </citation>
    <scope>NUCLEOTIDE SEQUENCE [LARGE SCALE GENOMIC DNA]</scope>
    <source>
        <strain evidence="2 3">DSM 15201</strain>
    </source>
</reference>
<dbReference type="RefSeq" id="WP_052546848.1">
    <property type="nucleotide sequence ID" value="NZ_JMCC02000010.1"/>
</dbReference>
<dbReference type="InterPro" id="IPR037401">
    <property type="entry name" value="SnoaL-like"/>
</dbReference>
<dbReference type="Proteomes" id="UP000031599">
    <property type="component" value="Unassembled WGS sequence"/>
</dbReference>
<protein>
    <recommendedName>
        <fullName evidence="1">SnoaL-like domain-containing protein</fullName>
    </recommendedName>
</protein>
<dbReference type="SUPFAM" id="SSF54427">
    <property type="entry name" value="NTF2-like"/>
    <property type="match status" value="1"/>
</dbReference>
<accession>A0A0C2A516</accession>
<gene>
    <name evidence="2" type="ORF">DB30_00193</name>
</gene>
<evidence type="ECO:0000313" key="3">
    <source>
        <dbReference type="Proteomes" id="UP000031599"/>
    </source>
</evidence>
<comment type="caution">
    <text evidence="2">The sequence shown here is derived from an EMBL/GenBank/DDBJ whole genome shotgun (WGS) entry which is preliminary data.</text>
</comment>
<evidence type="ECO:0000313" key="2">
    <source>
        <dbReference type="EMBL" id="KIG18508.1"/>
    </source>
</evidence>